<protein>
    <submittedName>
        <fullName evidence="1">Uncharacterized protein</fullName>
    </submittedName>
</protein>
<name>A0AAD5M3F0_PARTN</name>
<evidence type="ECO:0000313" key="1">
    <source>
        <dbReference type="EMBL" id="KAJ1351435.1"/>
    </source>
</evidence>
<organism evidence="1 2">
    <name type="scientific">Parelaphostrongylus tenuis</name>
    <name type="common">Meningeal worm</name>
    <dbReference type="NCBI Taxonomy" id="148309"/>
    <lineage>
        <taxon>Eukaryota</taxon>
        <taxon>Metazoa</taxon>
        <taxon>Ecdysozoa</taxon>
        <taxon>Nematoda</taxon>
        <taxon>Chromadorea</taxon>
        <taxon>Rhabditida</taxon>
        <taxon>Rhabditina</taxon>
        <taxon>Rhabditomorpha</taxon>
        <taxon>Strongyloidea</taxon>
        <taxon>Metastrongylidae</taxon>
        <taxon>Parelaphostrongylus</taxon>
    </lineage>
</organism>
<dbReference type="Proteomes" id="UP001196413">
    <property type="component" value="Unassembled WGS sequence"/>
</dbReference>
<sequence>MNEHEHVCSCSYSSDQPYHNDSIPLSQVMAITKMTCPIIRNIQNECDLCGGHSWQMCQELHRH</sequence>
<proteinExistence type="predicted"/>
<comment type="caution">
    <text evidence="1">The sequence shown here is derived from an EMBL/GenBank/DDBJ whole genome shotgun (WGS) entry which is preliminary data.</text>
</comment>
<gene>
    <name evidence="1" type="ORF">KIN20_007435</name>
</gene>
<evidence type="ECO:0000313" key="2">
    <source>
        <dbReference type="Proteomes" id="UP001196413"/>
    </source>
</evidence>
<keyword evidence="2" id="KW-1185">Reference proteome</keyword>
<dbReference type="EMBL" id="JAHQIW010001074">
    <property type="protein sequence ID" value="KAJ1351435.1"/>
    <property type="molecule type" value="Genomic_DNA"/>
</dbReference>
<reference evidence="1" key="1">
    <citation type="submission" date="2021-06" db="EMBL/GenBank/DDBJ databases">
        <title>Parelaphostrongylus tenuis whole genome reference sequence.</title>
        <authorList>
            <person name="Garwood T.J."/>
            <person name="Larsen P.A."/>
            <person name="Fountain-Jones N.M."/>
            <person name="Garbe J.R."/>
            <person name="Macchietto M.G."/>
            <person name="Kania S.A."/>
            <person name="Gerhold R.W."/>
            <person name="Richards J.E."/>
            <person name="Wolf T.M."/>
        </authorList>
    </citation>
    <scope>NUCLEOTIDE SEQUENCE</scope>
    <source>
        <strain evidence="1">MNPRO001-30</strain>
        <tissue evidence="1">Meninges</tissue>
    </source>
</reference>
<accession>A0AAD5M3F0</accession>
<dbReference type="AlphaFoldDB" id="A0AAD5M3F0"/>